<sequence length="532" mass="60809">MPDNDTQKFLDTRVGDAEIIHIQNSHLLDSEISYIQSISHCHVYPSRCEGFCLPAIESMAHGKLTIATRYSGFLDFCNDENSILIDYAIQSAVDSEFVFPGSKWAEPDVNDLAQKMRFIYDSFQTGKFKENFSRLMKSAFETAKQFSWDNIAERLLKILKSAAGIDKLKSRRFVKITPYNDQTGIAEYSKQIVTGIKNSFEKCWVFANDDSNTKNLEDEDYVVRNWTCGEKSFSRVLDFITDNNVDTVHIQFHSSTFFSEDSLSKLIKCLKEQNIKVFLTLHSVVGKNFDHIKNIESLNLCDKVLVTSKSDLHYARKYISNVVYAPLFVDLVLPYPKPWIKRQLGLDENETLISTHGLLNTNKSVMQIIEGFQIFLQDYPNSKLVLLNAVSLDNYASTSLFNQIKSYLKEKTLDHKVLFISDFLDVNVVNKILNASDIYVLAYTDVGESGSAAVKKGLQNEVVTVVTDIKQFDEYKDEVIKIPDNNPETIATILKKLKSSPDIYKSQLQKIKEYNKKRNIVNVQVDHLVLYL</sequence>
<dbReference type="AlphaFoldDB" id="A0A3M0Z277"/>
<organism evidence="2 3">
    <name type="scientific">Candidatus Dojkabacteria bacterium</name>
    <dbReference type="NCBI Taxonomy" id="2099670"/>
    <lineage>
        <taxon>Bacteria</taxon>
        <taxon>Candidatus Dojkabacteria</taxon>
    </lineage>
</organism>
<accession>A0A3M0Z277</accession>
<reference evidence="2 3" key="1">
    <citation type="submission" date="2018-10" db="EMBL/GenBank/DDBJ databases">
        <title>Thermophilic Lithotrophy and Phototrophy in an Intertidal, Iron-rich, Geothermal Spring.</title>
        <authorList>
            <person name="Ward L.M."/>
            <person name="Idei A."/>
            <person name="Nakagawa M."/>
            <person name="Ueno Y."/>
            <person name="Fischer W."/>
            <person name="Mcglynn S.E."/>
        </authorList>
    </citation>
    <scope>NUCLEOTIDE SEQUENCE [LARGE SCALE GENOMIC DNA]</scope>
    <source>
        <strain evidence="2">J137</strain>
    </source>
</reference>
<dbReference type="GO" id="GO:0016757">
    <property type="term" value="F:glycosyltransferase activity"/>
    <property type="evidence" value="ECO:0007669"/>
    <property type="project" value="InterPro"/>
</dbReference>
<evidence type="ECO:0000313" key="2">
    <source>
        <dbReference type="EMBL" id="RMD77576.1"/>
    </source>
</evidence>
<gene>
    <name evidence="2" type="ORF">D6810_00545</name>
</gene>
<dbReference type="InterPro" id="IPR001296">
    <property type="entry name" value="Glyco_trans_1"/>
</dbReference>
<protein>
    <submittedName>
        <fullName evidence="2">Glycosyltransferase</fullName>
    </submittedName>
</protein>
<name>A0A3M0Z277_9BACT</name>
<comment type="caution">
    <text evidence="2">The sequence shown here is derived from an EMBL/GenBank/DDBJ whole genome shotgun (WGS) entry which is preliminary data.</text>
</comment>
<dbReference type="EMBL" id="RFKV01000020">
    <property type="protein sequence ID" value="RMD77576.1"/>
    <property type="molecule type" value="Genomic_DNA"/>
</dbReference>
<dbReference type="Gene3D" id="3.40.50.2000">
    <property type="entry name" value="Glycogen Phosphorylase B"/>
    <property type="match status" value="3"/>
</dbReference>
<dbReference type="Pfam" id="PF00534">
    <property type="entry name" value="Glycos_transf_1"/>
    <property type="match status" value="1"/>
</dbReference>
<dbReference type="SUPFAM" id="SSF53756">
    <property type="entry name" value="UDP-Glycosyltransferase/glycogen phosphorylase"/>
    <property type="match status" value="2"/>
</dbReference>
<dbReference type="PANTHER" id="PTHR46656">
    <property type="entry name" value="PUTATIVE-RELATED"/>
    <property type="match status" value="1"/>
</dbReference>
<evidence type="ECO:0000313" key="3">
    <source>
        <dbReference type="Proteomes" id="UP000269410"/>
    </source>
</evidence>
<feature type="domain" description="Glycosyl transferase family 1" evidence="1">
    <location>
        <begin position="29"/>
        <end position="81"/>
    </location>
</feature>
<evidence type="ECO:0000259" key="1">
    <source>
        <dbReference type="Pfam" id="PF00534"/>
    </source>
</evidence>
<proteinExistence type="predicted"/>
<dbReference type="Proteomes" id="UP000269410">
    <property type="component" value="Unassembled WGS sequence"/>
</dbReference>
<dbReference type="PANTHER" id="PTHR46656:SF3">
    <property type="entry name" value="PUTATIVE-RELATED"/>
    <property type="match status" value="1"/>
</dbReference>
<keyword evidence="2" id="KW-0808">Transferase</keyword>